<keyword evidence="2" id="KW-0521">NADP</keyword>
<dbReference type="GO" id="GO:0005783">
    <property type="term" value="C:endoplasmic reticulum"/>
    <property type="evidence" value="ECO:0007669"/>
    <property type="project" value="TreeGrafter"/>
</dbReference>
<dbReference type="InterPro" id="IPR020904">
    <property type="entry name" value="Sc_DH/Rdtase_CS"/>
</dbReference>
<evidence type="ECO:0000256" key="2">
    <source>
        <dbReference type="ARBA" id="ARBA00022857"/>
    </source>
</evidence>
<proteinExistence type="inferred from homology"/>
<organism evidence="5 6">
    <name type="scientific">Zymoseptoria tritici ST99CH_1A5</name>
    <dbReference type="NCBI Taxonomy" id="1276529"/>
    <lineage>
        <taxon>Eukaryota</taxon>
        <taxon>Fungi</taxon>
        <taxon>Dikarya</taxon>
        <taxon>Ascomycota</taxon>
        <taxon>Pezizomycotina</taxon>
        <taxon>Dothideomycetes</taxon>
        <taxon>Dothideomycetidae</taxon>
        <taxon>Mycosphaerellales</taxon>
        <taxon>Mycosphaerellaceae</taxon>
        <taxon>Zymoseptoria</taxon>
    </lineage>
</organism>
<dbReference type="GO" id="GO:0005811">
    <property type="term" value="C:lipid droplet"/>
    <property type="evidence" value="ECO:0007669"/>
    <property type="project" value="TreeGrafter"/>
</dbReference>
<evidence type="ECO:0000256" key="4">
    <source>
        <dbReference type="SAM" id="MobiDB-lite"/>
    </source>
</evidence>
<protein>
    <submittedName>
        <fullName evidence="5">Uncharacterized protein</fullName>
    </submittedName>
</protein>
<dbReference type="GO" id="GO:0004806">
    <property type="term" value="F:triacylglycerol lipase activity"/>
    <property type="evidence" value="ECO:0007669"/>
    <property type="project" value="TreeGrafter"/>
</dbReference>
<dbReference type="PANTHER" id="PTHR44169:SF6">
    <property type="entry name" value="NADPH-DEPENDENT 1-ACYLDIHYDROXYACETONE PHOSPHATE REDUCTASE"/>
    <property type="match status" value="1"/>
</dbReference>
<gene>
    <name evidence="5" type="ORF">ZT1A5_G7448</name>
</gene>
<dbReference type="GO" id="GO:0006654">
    <property type="term" value="P:phosphatidic acid biosynthetic process"/>
    <property type="evidence" value="ECO:0007669"/>
    <property type="project" value="TreeGrafter"/>
</dbReference>
<dbReference type="Gene3D" id="3.40.50.720">
    <property type="entry name" value="NAD(P)-binding Rossmann-like Domain"/>
    <property type="match status" value="1"/>
</dbReference>
<accession>A0A1Y6LNM5</accession>
<evidence type="ECO:0000256" key="3">
    <source>
        <dbReference type="ARBA" id="ARBA00023002"/>
    </source>
</evidence>
<comment type="similarity">
    <text evidence="1">Belongs to the short-chain dehydrogenases/reductases (SDR) family.</text>
</comment>
<evidence type="ECO:0000256" key="1">
    <source>
        <dbReference type="ARBA" id="ARBA00006484"/>
    </source>
</evidence>
<dbReference type="GO" id="GO:0019433">
    <property type="term" value="P:triglyceride catabolic process"/>
    <property type="evidence" value="ECO:0007669"/>
    <property type="project" value="TreeGrafter"/>
</dbReference>
<feature type="region of interest" description="Disordered" evidence="4">
    <location>
        <begin position="195"/>
        <end position="233"/>
    </location>
</feature>
<dbReference type="EMBL" id="LT882682">
    <property type="protein sequence ID" value="SMY26006.1"/>
    <property type="molecule type" value="Genomic_DNA"/>
</dbReference>
<sequence>MSKIPSSLSFLPNVTTLSLDVCSPSSIEAAVQQVVRQSSNGSLDVLFLTHPSKQPATNSYYTSSPPYKLPKRRLEKSMGFGGVYGASKAALTTLSETLRLEVQPLVMRVVTVVTGIIETKLHENESVVELGETSFYLLEVEEYARRVVKKIEFGGVNRKIYVGPLTALFIWIKWWCPQFLWDRFTIKAGPKDQNELIRKASARPPNSTPSRQRSEPETEAVVTPDLDPIIATT</sequence>
<dbReference type="InterPro" id="IPR002347">
    <property type="entry name" value="SDR_fam"/>
</dbReference>
<dbReference type="AlphaFoldDB" id="A0A1Y6LNM5"/>
<keyword evidence="3" id="KW-0560">Oxidoreductase</keyword>
<evidence type="ECO:0000313" key="5">
    <source>
        <dbReference type="EMBL" id="SMY26006.1"/>
    </source>
</evidence>
<dbReference type="Pfam" id="PF00106">
    <property type="entry name" value="adh_short"/>
    <property type="match status" value="1"/>
</dbReference>
<dbReference type="InterPro" id="IPR036291">
    <property type="entry name" value="NAD(P)-bd_dom_sf"/>
</dbReference>
<reference evidence="5 6" key="1">
    <citation type="submission" date="2016-10" db="EMBL/GenBank/DDBJ databases">
        <authorList>
            <person name="Varghese N."/>
        </authorList>
    </citation>
    <scope>NUCLEOTIDE SEQUENCE [LARGE SCALE GENOMIC DNA]</scope>
</reference>
<dbReference type="SUPFAM" id="SSF51735">
    <property type="entry name" value="NAD(P)-binding Rossmann-fold domains"/>
    <property type="match status" value="1"/>
</dbReference>
<evidence type="ECO:0000313" key="6">
    <source>
        <dbReference type="Proteomes" id="UP000215453"/>
    </source>
</evidence>
<dbReference type="PROSITE" id="PS00061">
    <property type="entry name" value="ADH_SHORT"/>
    <property type="match status" value="1"/>
</dbReference>
<dbReference type="Proteomes" id="UP000215453">
    <property type="component" value="Chromosome 7"/>
</dbReference>
<dbReference type="PANTHER" id="PTHR44169">
    <property type="entry name" value="NADPH-DEPENDENT 1-ACYLDIHYDROXYACETONE PHOSPHATE REDUCTASE"/>
    <property type="match status" value="1"/>
</dbReference>
<dbReference type="GO" id="GO:0000140">
    <property type="term" value="F:acylglycerone-phosphate reductase (NADP+) activity"/>
    <property type="evidence" value="ECO:0007669"/>
    <property type="project" value="TreeGrafter"/>
</dbReference>
<name>A0A1Y6LNM5_ZYMTR</name>